<evidence type="ECO:0000313" key="1">
    <source>
        <dbReference type="EMBL" id="KUM67691.1"/>
    </source>
</evidence>
<dbReference type="OrthoDB" id="3476420at2"/>
<dbReference type="InterPro" id="IPR029074">
    <property type="entry name" value="Imm49"/>
</dbReference>
<protein>
    <submittedName>
        <fullName evidence="1">Uncharacterized protein</fullName>
    </submittedName>
</protein>
<dbReference type="Pfam" id="PF15575">
    <property type="entry name" value="Imm49"/>
    <property type="match status" value="1"/>
</dbReference>
<name>A0A117NUI1_9ACTN</name>
<dbReference type="Proteomes" id="UP000054024">
    <property type="component" value="Unassembled WGS sequence"/>
</dbReference>
<reference evidence="1 2" key="1">
    <citation type="submission" date="2015-10" db="EMBL/GenBank/DDBJ databases">
        <title>Draft genome sequence of Streptomyces curacoi DSM 40107, type strain for the species Streptomyces curacoi.</title>
        <authorList>
            <person name="Ruckert C."/>
            <person name="Winkler A."/>
            <person name="Kalinowski J."/>
            <person name="Kampfer P."/>
            <person name="Glaeser S."/>
        </authorList>
    </citation>
    <scope>NUCLEOTIDE SEQUENCE [LARGE SCALE GENOMIC DNA]</scope>
    <source>
        <strain evidence="1 2">DSM 40107</strain>
    </source>
</reference>
<dbReference type="EMBL" id="LMWJ01000034">
    <property type="protein sequence ID" value="KUM67691.1"/>
    <property type="molecule type" value="Genomic_DNA"/>
</dbReference>
<organism evidence="1 2">
    <name type="scientific">Streptomyces curacoi</name>
    <dbReference type="NCBI Taxonomy" id="146536"/>
    <lineage>
        <taxon>Bacteria</taxon>
        <taxon>Bacillati</taxon>
        <taxon>Actinomycetota</taxon>
        <taxon>Actinomycetes</taxon>
        <taxon>Kitasatosporales</taxon>
        <taxon>Streptomycetaceae</taxon>
        <taxon>Streptomyces</taxon>
    </lineage>
</organism>
<gene>
    <name evidence="1" type="ORF">AQI70_35095</name>
</gene>
<proteinExistence type="predicted"/>
<evidence type="ECO:0000313" key="2">
    <source>
        <dbReference type="Proteomes" id="UP000054024"/>
    </source>
</evidence>
<dbReference type="AlphaFoldDB" id="A0A117NUI1"/>
<comment type="caution">
    <text evidence="1">The sequence shown here is derived from an EMBL/GenBank/DDBJ whole genome shotgun (WGS) entry which is preliminary data.</text>
</comment>
<sequence length="285" mass="31443">MTTQVTRHEVPADRVSSVQELVDDTEARVRKLESMPSTFNTGLNRALANAKSHCALDPRAARIETWEAWVAAMQIGSALFRAATSSEPTVECLISGKPRTIRSTGPQSPANAGNWLTAFYLALICRERGRLTELSNVPISLLRESGAVFDEYIYDWVDTLQTYWKRGPDVGDKLVAAINGTNPEALQFADRSLMLRILYPPLNLFYRLVLGDGERFNVELVKALEWHKEYWTAEESTAAQVSGLVALGPLAMACLAHDGGIPVEVESGYIPKYLLEGGRVGDFPT</sequence>
<dbReference type="STRING" id="146536.AQI70_35095"/>
<keyword evidence="2" id="KW-1185">Reference proteome</keyword>
<accession>A0A117NUI1</accession>